<keyword evidence="3" id="KW-0804">Transcription</keyword>
<name>A0ABP7VV92_9BACI</name>
<protein>
    <recommendedName>
        <fullName evidence="9">EAL domain-containing protein</fullName>
    </recommendedName>
</protein>
<dbReference type="Pfam" id="PF00990">
    <property type="entry name" value="GGDEF"/>
    <property type="match status" value="1"/>
</dbReference>
<dbReference type="PROSITE" id="PS50113">
    <property type="entry name" value="PAC"/>
    <property type="match status" value="1"/>
</dbReference>
<reference evidence="8" key="1">
    <citation type="journal article" date="2019" name="Int. J. Syst. Evol. Microbiol.">
        <title>The Global Catalogue of Microorganisms (GCM) 10K type strain sequencing project: providing services to taxonomists for standard genome sequencing and annotation.</title>
        <authorList>
            <consortium name="The Broad Institute Genomics Platform"/>
            <consortium name="The Broad Institute Genome Sequencing Center for Infectious Disease"/>
            <person name="Wu L."/>
            <person name="Ma J."/>
        </authorList>
    </citation>
    <scope>NUCLEOTIDE SEQUENCE [LARGE SCALE GENOMIC DNA]</scope>
    <source>
        <strain evidence="8">JCM 17250</strain>
    </source>
</reference>
<dbReference type="InterPro" id="IPR013655">
    <property type="entry name" value="PAS_fold_3"/>
</dbReference>
<feature type="domain" description="PAC" evidence="4">
    <location>
        <begin position="504"/>
        <end position="555"/>
    </location>
</feature>
<dbReference type="InterPro" id="IPR029787">
    <property type="entry name" value="Nucleotide_cyclase"/>
</dbReference>
<dbReference type="Pfam" id="PF08447">
    <property type="entry name" value="PAS_3"/>
    <property type="match status" value="1"/>
</dbReference>
<dbReference type="SUPFAM" id="SSF55073">
    <property type="entry name" value="Nucleotide cyclase"/>
    <property type="match status" value="1"/>
</dbReference>
<dbReference type="InterPro" id="IPR001633">
    <property type="entry name" value="EAL_dom"/>
</dbReference>
<evidence type="ECO:0000259" key="5">
    <source>
        <dbReference type="PROSITE" id="PS50883"/>
    </source>
</evidence>
<sequence length="986" mass="113103">MNKQFVIGLLTPALDGYYFGTIVKGLSNFANKEDIKVVVVNANSHFNETYALDYVDLWVVVMNTISDHYHDQIKQKGKPVIGINTNLKTDYAILIDNEALIIKAVEHLKDHGHKKIGYVGTKKYRDGMERLEAFEKYNQESNTFQFFDTFTNNIPMIAKEIAESEDSINGLICGTDFIAAELINELKNYQIMVPEDIAVMSFDDIPVAQSNLHSLSTVHIKFDDIGRYIVEAFLHYTEHQSFPSDSIYLDAYPVFRSSCGCEWEDETVGLTNPIETIDHLSELISRNFILGQRIQFYNTEELLQLNWLNQTPIRKGLLGLKDNGTFKTNMFETFDVVQEKQTKQTFYGNIHSQAFPPKELLFNHSFMGDENTILVIPIVQEDHYFGMFGFVGTDDIMTQLMPLHTTYQLATYFAAGYLRANITERMNNYSQQLEMVSDIIYDGIWEYTNTNKEIVCRGGIVQHFGERTNYANIDFERIVNIIHPKDREFFIASLALDRRITKQINLEVRVITNNNQLMWIQIVGQFIYVDGKLTKAVGSVKDITNRKKADAKINELAFYDTLTGLANRISFEEQLAKEIEIAKDNDQSIALILCDLDRFKVINDSYGHKVGDHILKTVAARVKPLLAENQFFARFGGDEFVVIMPHINDNQEAYQLASDIVQVINQPIYDEHRHYQISTSVGISIYPENSKATDMLVSADIAMYSAKAEGRNRIHIFNDQIKHHNASQIKLEEQLRHAVEDELSLHFQPIYYVDSEEIYGVEALLRWNSKEFGKVSPRDFIPLAEETGLIVSIGEWVIYEAIRVMKKWQRKYDVPIKMFINLSSRQVNHPNFSRELKRIFDITDIDPRRISFEITESMMIDNFEQGKLILGELIDMGVKLSLDDFGTGYSSLSSLRHLPFQILKIDKSFIDDLSAVDANVAILKAIIEMAHSLNLSVVAEGIERQEQYDLVASLGVDFIQGYYTNPPLPEDKIEKIFQEKTPTKTE</sequence>
<dbReference type="Gene3D" id="3.30.450.20">
    <property type="entry name" value="PAS domain"/>
    <property type="match status" value="1"/>
</dbReference>
<dbReference type="RefSeq" id="WP_344912703.1">
    <property type="nucleotide sequence ID" value="NZ_BAABDL010000110.1"/>
</dbReference>
<dbReference type="SUPFAM" id="SSF141868">
    <property type="entry name" value="EAL domain-like"/>
    <property type="match status" value="1"/>
</dbReference>
<dbReference type="SMART" id="SM00267">
    <property type="entry name" value="GGDEF"/>
    <property type="match status" value="1"/>
</dbReference>
<evidence type="ECO:0000259" key="4">
    <source>
        <dbReference type="PROSITE" id="PS50113"/>
    </source>
</evidence>
<comment type="caution">
    <text evidence="7">The sequence shown here is derived from an EMBL/GenBank/DDBJ whole genome shotgun (WGS) entry which is preliminary data.</text>
</comment>
<dbReference type="InterPro" id="IPR000700">
    <property type="entry name" value="PAS-assoc_C"/>
</dbReference>
<proteinExistence type="predicted"/>
<dbReference type="SUPFAM" id="SSF53822">
    <property type="entry name" value="Periplasmic binding protein-like I"/>
    <property type="match status" value="1"/>
</dbReference>
<accession>A0ABP7VV92</accession>
<evidence type="ECO:0008006" key="9">
    <source>
        <dbReference type="Google" id="ProtNLM"/>
    </source>
</evidence>
<dbReference type="InterPro" id="IPR046335">
    <property type="entry name" value="LacI/GalR-like_sensor"/>
</dbReference>
<dbReference type="CDD" id="cd01949">
    <property type="entry name" value="GGDEF"/>
    <property type="match status" value="1"/>
</dbReference>
<evidence type="ECO:0000313" key="8">
    <source>
        <dbReference type="Proteomes" id="UP001501734"/>
    </source>
</evidence>
<evidence type="ECO:0000256" key="1">
    <source>
        <dbReference type="ARBA" id="ARBA00023015"/>
    </source>
</evidence>
<dbReference type="CDD" id="cd06267">
    <property type="entry name" value="PBP1_LacI_sugar_binding-like"/>
    <property type="match status" value="1"/>
</dbReference>
<evidence type="ECO:0000256" key="3">
    <source>
        <dbReference type="ARBA" id="ARBA00023163"/>
    </source>
</evidence>
<dbReference type="PROSITE" id="PS50887">
    <property type="entry name" value="GGDEF"/>
    <property type="match status" value="1"/>
</dbReference>
<dbReference type="InterPro" id="IPR052155">
    <property type="entry name" value="Biofilm_reg_signaling"/>
</dbReference>
<dbReference type="NCBIfam" id="TIGR00254">
    <property type="entry name" value="GGDEF"/>
    <property type="match status" value="1"/>
</dbReference>
<dbReference type="PANTHER" id="PTHR44757">
    <property type="entry name" value="DIGUANYLATE CYCLASE DGCP"/>
    <property type="match status" value="1"/>
</dbReference>
<dbReference type="InterPro" id="IPR035919">
    <property type="entry name" value="EAL_sf"/>
</dbReference>
<organism evidence="7 8">
    <name type="scientific">Amphibacillus indicireducens</name>
    <dbReference type="NCBI Taxonomy" id="1076330"/>
    <lineage>
        <taxon>Bacteria</taxon>
        <taxon>Bacillati</taxon>
        <taxon>Bacillota</taxon>
        <taxon>Bacilli</taxon>
        <taxon>Bacillales</taxon>
        <taxon>Bacillaceae</taxon>
        <taxon>Amphibacillus</taxon>
    </lineage>
</organism>
<dbReference type="SMART" id="SM00052">
    <property type="entry name" value="EAL"/>
    <property type="match status" value="1"/>
</dbReference>
<dbReference type="Pfam" id="PF13377">
    <property type="entry name" value="Peripla_BP_3"/>
    <property type="match status" value="1"/>
</dbReference>
<keyword evidence="8" id="KW-1185">Reference proteome</keyword>
<gene>
    <name evidence="7" type="ORF">GCM10022410_19650</name>
</gene>
<dbReference type="EMBL" id="BAABDL010000110">
    <property type="protein sequence ID" value="GAA4074687.1"/>
    <property type="molecule type" value="Genomic_DNA"/>
</dbReference>
<dbReference type="PANTHER" id="PTHR44757:SF2">
    <property type="entry name" value="BIOFILM ARCHITECTURE MAINTENANCE PROTEIN MBAA"/>
    <property type="match status" value="1"/>
</dbReference>
<dbReference type="Gene3D" id="3.40.50.2300">
    <property type="match status" value="2"/>
</dbReference>
<feature type="domain" description="EAL" evidence="5">
    <location>
        <begin position="728"/>
        <end position="981"/>
    </location>
</feature>
<dbReference type="Gene3D" id="3.20.20.450">
    <property type="entry name" value="EAL domain"/>
    <property type="match status" value="1"/>
</dbReference>
<dbReference type="InterPro" id="IPR000160">
    <property type="entry name" value="GGDEF_dom"/>
</dbReference>
<dbReference type="InterPro" id="IPR043128">
    <property type="entry name" value="Rev_trsase/Diguanyl_cyclase"/>
</dbReference>
<evidence type="ECO:0000313" key="7">
    <source>
        <dbReference type="EMBL" id="GAA4074687.1"/>
    </source>
</evidence>
<dbReference type="CDD" id="cd01948">
    <property type="entry name" value="EAL"/>
    <property type="match status" value="1"/>
</dbReference>
<dbReference type="Gene3D" id="3.30.70.270">
    <property type="match status" value="1"/>
</dbReference>
<dbReference type="InterPro" id="IPR028082">
    <property type="entry name" value="Peripla_BP_I"/>
</dbReference>
<dbReference type="PROSITE" id="PS50883">
    <property type="entry name" value="EAL"/>
    <property type="match status" value="1"/>
</dbReference>
<dbReference type="InterPro" id="IPR035965">
    <property type="entry name" value="PAS-like_dom_sf"/>
</dbReference>
<dbReference type="Proteomes" id="UP001501734">
    <property type="component" value="Unassembled WGS sequence"/>
</dbReference>
<keyword evidence="1" id="KW-0805">Transcription regulation</keyword>
<evidence type="ECO:0000259" key="6">
    <source>
        <dbReference type="PROSITE" id="PS50887"/>
    </source>
</evidence>
<feature type="domain" description="GGDEF" evidence="6">
    <location>
        <begin position="587"/>
        <end position="719"/>
    </location>
</feature>
<keyword evidence="2" id="KW-0238">DNA-binding</keyword>
<dbReference type="SUPFAM" id="SSF55785">
    <property type="entry name" value="PYP-like sensor domain (PAS domain)"/>
    <property type="match status" value="1"/>
</dbReference>
<dbReference type="Pfam" id="PF00563">
    <property type="entry name" value="EAL"/>
    <property type="match status" value="1"/>
</dbReference>
<evidence type="ECO:0000256" key="2">
    <source>
        <dbReference type="ARBA" id="ARBA00023125"/>
    </source>
</evidence>